<name>A0AA49A7J7_9BURK</name>
<evidence type="ECO:0000313" key="2">
    <source>
        <dbReference type="Proteomes" id="UP000662888"/>
    </source>
</evidence>
<dbReference type="EMBL" id="CP065053">
    <property type="protein sequence ID" value="QPI49186.1"/>
    <property type="molecule type" value="Genomic_DNA"/>
</dbReference>
<accession>A0AA49A7J7</accession>
<evidence type="ECO:0000313" key="1">
    <source>
        <dbReference type="EMBL" id="QPI49186.1"/>
    </source>
</evidence>
<keyword evidence="2" id="KW-1185">Reference proteome</keyword>
<sequence length="111" mass="11777">MINHAVMGMFDKFDTAEQARAALLADGFGSDALELKVHDDEAGPVEGNFLVGNTPIESDQHVYDRNYANPAQRGQCMLMVNAVDAATAARASAILAGFGARDPDRLSGARP</sequence>
<reference evidence="1 2" key="1">
    <citation type="submission" date="2020-11" db="EMBL/GenBank/DDBJ databases">
        <authorList>
            <person name="Sun Q."/>
        </authorList>
    </citation>
    <scope>NUCLEOTIDE SEQUENCE [LARGE SCALE GENOMIC DNA]</scope>
    <source>
        <strain evidence="1 2">P8398</strain>
    </source>
</reference>
<gene>
    <name evidence="1" type="ORF">IV454_27585</name>
</gene>
<dbReference type="RefSeq" id="WP_206088759.1">
    <property type="nucleotide sequence ID" value="NZ_CP065053.1"/>
</dbReference>
<organism evidence="1 2">
    <name type="scientific">Massilia antarctica</name>
    <dbReference type="NCBI Taxonomy" id="2765360"/>
    <lineage>
        <taxon>Bacteria</taxon>
        <taxon>Pseudomonadati</taxon>
        <taxon>Pseudomonadota</taxon>
        <taxon>Betaproteobacteria</taxon>
        <taxon>Burkholderiales</taxon>
        <taxon>Oxalobacteraceae</taxon>
        <taxon>Telluria group</taxon>
        <taxon>Massilia</taxon>
    </lineage>
</organism>
<proteinExistence type="predicted"/>
<protein>
    <submittedName>
        <fullName evidence="1">Uncharacterized protein</fullName>
    </submittedName>
</protein>
<dbReference type="Proteomes" id="UP000662888">
    <property type="component" value="Chromosome"/>
</dbReference>